<gene>
    <name evidence="3" type="primary">LOC108676184</name>
</gene>
<accession>A0A8B7P0V2</accession>
<feature type="coiled-coil region" evidence="1">
    <location>
        <begin position="5"/>
        <end position="53"/>
    </location>
</feature>
<keyword evidence="1" id="KW-0175">Coiled coil</keyword>
<feature type="coiled-coil region" evidence="1">
    <location>
        <begin position="328"/>
        <end position="355"/>
    </location>
</feature>
<proteinExistence type="predicted"/>
<name>A0A8B7P0V2_HYAAZ</name>
<organism evidence="2 3">
    <name type="scientific">Hyalella azteca</name>
    <name type="common">Amphipod</name>
    <dbReference type="NCBI Taxonomy" id="294128"/>
    <lineage>
        <taxon>Eukaryota</taxon>
        <taxon>Metazoa</taxon>
        <taxon>Ecdysozoa</taxon>
        <taxon>Arthropoda</taxon>
        <taxon>Crustacea</taxon>
        <taxon>Multicrustacea</taxon>
        <taxon>Malacostraca</taxon>
        <taxon>Eumalacostraca</taxon>
        <taxon>Peracarida</taxon>
        <taxon>Amphipoda</taxon>
        <taxon>Senticaudata</taxon>
        <taxon>Talitrida</taxon>
        <taxon>Talitroidea</taxon>
        <taxon>Hyalellidae</taxon>
        <taxon>Hyalella</taxon>
    </lineage>
</organism>
<feature type="coiled-coil region" evidence="1">
    <location>
        <begin position="206"/>
        <end position="233"/>
    </location>
</feature>
<protein>
    <submittedName>
        <fullName evidence="3">Uncharacterized protein LOC108676184</fullName>
    </submittedName>
</protein>
<keyword evidence="2" id="KW-1185">Reference proteome</keyword>
<evidence type="ECO:0000313" key="2">
    <source>
        <dbReference type="Proteomes" id="UP000694843"/>
    </source>
</evidence>
<dbReference type="Proteomes" id="UP000694843">
    <property type="component" value="Unplaced"/>
</dbReference>
<dbReference type="GeneID" id="108676184"/>
<dbReference type="RefSeq" id="XP_018019724.1">
    <property type="nucleotide sequence ID" value="XM_018164235.2"/>
</dbReference>
<dbReference type="AlphaFoldDB" id="A0A8B7P0V2"/>
<evidence type="ECO:0000256" key="1">
    <source>
        <dbReference type="SAM" id="Coils"/>
    </source>
</evidence>
<reference evidence="3" key="1">
    <citation type="submission" date="2025-08" db="UniProtKB">
        <authorList>
            <consortium name="RefSeq"/>
        </authorList>
    </citation>
    <scope>IDENTIFICATION</scope>
    <source>
        <tissue evidence="3">Whole organism</tissue>
    </source>
</reference>
<evidence type="ECO:0000313" key="3">
    <source>
        <dbReference type="RefSeq" id="XP_018019724.1"/>
    </source>
</evidence>
<dbReference type="KEGG" id="hazt:108676184"/>
<sequence length="355" mass="39763">MESLCSELNSAVQQLQLQIAAVDERSKPLLTELATLRAKTAALNQKREKLEKELACSHLLQLTRSWHVQQAAALQTRAREALAPLLQEERATERALAARQTGTRALTEQTAARRRQWEAWCSDRRSDGMESVLSRQVRDEEDKVRAMKERRAAVPAPATLSCSTKSVNERCRAVKLRVVKEEENLSALMKLSSENPATNGTNFSISPENCEEIDRIEQEIENLRQKIDRNRAWLSCNNTEDLEIKDDIDVGGPRSSSPLLIVGDEPENTNPVHAIVGHNDQINLISQEQTTEGCAGHIQDEETEDGIDNGEVKAKKESKAVAAARARLEASLRKRTMLSKRVDELEKTLADKKKM</sequence>